<gene>
    <name evidence="1" type="primary">ubiK</name>
    <name evidence="2" type="ORF">SAMN05421686_10245</name>
</gene>
<dbReference type="Proteomes" id="UP000185639">
    <property type="component" value="Unassembled WGS sequence"/>
</dbReference>
<evidence type="ECO:0000256" key="1">
    <source>
        <dbReference type="HAMAP-Rule" id="MF_02216"/>
    </source>
</evidence>
<proteinExistence type="inferred from homology"/>
<reference evidence="3" key="1">
    <citation type="submission" date="2017-01" db="EMBL/GenBank/DDBJ databases">
        <authorList>
            <person name="Varghese N."/>
            <person name="Submissions S."/>
        </authorList>
    </citation>
    <scope>NUCLEOTIDE SEQUENCE [LARGE SCALE GENOMIC DNA]</scope>
    <source>
        <strain evidence="3">DSM 24913</strain>
    </source>
</reference>
<protein>
    <recommendedName>
        <fullName evidence="1">Ubiquinone biosynthesis accessory factor UbiK</fullName>
    </recommendedName>
</protein>
<dbReference type="GO" id="GO:0005737">
    <property type="term" value="C:cytoplasm"/>
    <property type="evidence" value="ECO:0007669"/>
    <property type="project" value="UniProtKB-SubCell"/>
</dbReference>
<dbReference type="STRING" id="484498.SAMN05421686_10245"/>
<organism evidence="2 3">
    <name type="scientific">Thalassolituus maritimus</name>
    <dbReference type="NCBI Taxonomy" id="484498"/>
    <lineage>
        <taxon>Bacteria</taxon>
        <taxon>Pseudomonadati</taxon>
        <taxon>Pseudomonadota</taxon>
        <taxon>Gammaproteobacteria</taxon>
        <taxon>Oceanospirillales</taxon>
        <taxon>Oceanospirillaceae</taxon>
        <taxon>Thalassolituus</taxon>
    </lineage>
</organism>
<name>A0A1N7JIZ6_9GAMM</name>
<dbReference type="PANTHER" id="PTHR38040">
    <property type="entry name" value="UBIQUINONE BIOSYNTHESIS ACCESSORY FACTOR UBIK"/>
    <property type="match status" value="1"/>
</dbReference>
<dbReference type="EMBL" id="FTOH01000002">
    <property type="protein sequence ID" value="SIS49270.1"/>
    <property type="molecule type" value="Genomic_DNA"/>
</dbReference>
<keyword evidence="3" id="KW-1185">Reference proteome</keyword>
<comment type="function">
    <text evidence="1">Required for efficient ubiquinone (coenzyme Q) biosynthesis. UbiK is probably an accessory factor of Ubi enzymes and facilitates ubiquinone biosynthesis by acting as an assembly factor, a targeting factor, or both.</text>
</comment>
<dbReference type="OrthoDB" id="5297354at2"/>
<keyword evidence="1" id="KW-0963">Cytoplasm</keyword>
<dbReference type="PANTHER" id="PTHR38040:SF1">
    <property type="entry name" value="UBIQUINONE BIOSYNTHESIS ACCESSORY FACTOR UBIK"/>
    <property type="match status" value="1"/>
</dbReference>
<accession>A0A1N7JIZ6</accession>
<dbReference type="InterPro" id="IPR007475">
    <property type="entry name" value="UbiK"/>
</dbReference>
<evidence type="ECO:0000313" key="2">
    <source>
        <dbReference type="EMBL" id="SIS49270.1"/>
    </source>
</evidence>
<comment type="pathway">
    <text evidence="1">Cofactor biosynthesis; ubiquinone biosynthesis.</text>
</comment>
<dbReference type="UniPathway" id="UPA00232"/>
<dbReference type="HAMAP" id="MF_02216">
    <property type="entry name" value="UbiK"/>
    <property type="match status" value="1"/>
</dbReference>
<sequence>MKPDAIKSRLEEMLEKSPFASLSSDLKLALQSQLQSLITNANLVTREEFDVQAEVLRRTSARLAELEERVAKLEAE</sequence>
<dbReference type="GO" id="GO:0006744">
    <property type="term" value="P:ubiquinone biosynthetic process"/>
    <property type="evidence" value="ECO:0007669"/>
    <property type="project" value="UniProtKB-UniRule"/>
</dbReference>
<comment type="subcellular location">
    <subcellularLocation>
        <location evidence="1">Cytoplasm</location>
    </subcellularLocation>
</comment>
<dbReference type="RefSeq" id="WP_068442784.1">
    <property type="nucleotide sequence ID" value="NZ_CAJWBH010000011.1"/>
</dbReference>
<keyword evidence="1" id="KW-0831">Ubiquinone biosynthesis</keyword>
<comment type="similarity">
    <text evidence="1">Belongs to the UbiK family.</text>
</comment>
<evidence type="ECO:0000313" key="3">
    <source>
        <dbReference type="Proteomes" id="UP000185639"/>
    </source>
</evidence>
<dbReference type="AlphaFoldDB" id="A0A1N7JIZ6"/>
<dbReference type="Pfam" id="PF04380">
    <property type="entry name" value="BMFP"/>
    <property type="match status" value="1"/>
</dbReference>